<dbReference type="EMBL" id="CP043909">
    <property type="protein sequence ID" value="QER38368.1"/>
    <property type="molecule type" value="Genomic_DNA"/>
</dbReference>
<dbReference type="AlphaFoldDB" id="A0A5P1UPP0"/>
<gene>
    <name evidence="1" type="ORF">F2A31_01035</name>
</gene>
<proteinExistence type="predicted"/>
<dbReference type="KEGG" id="asue:F2A31_01035"/>
<organism evidence="1 2">
    <name type="scientific">Acinetobacter suaedae</name>
    <dbReference type="NCBI Taxonomy" id="2609668"/>
    <lineage>
        <taxon>Bacteria</taxon>
        <taxon>Pseudomonadati</taxon>
        <taxon>Pseudomonadota</taxon>
        <taxon>Gammaproteobacteria</taxon>
        <taxon>Moraxellales</taxon>
        <taxon>Moraxellaceae</taxon>
        <taxon>Acinetobacter</taxon>
    </lineage>
</organism>
<sequence length="206" mass="24473">MNTYVRFEKFGQQHCALIQMMSNHKQCDRLISYRYQMITFEDSHHYANEYYVSIYQLKFDAMHHLIQRVKEAEHDGVIFQKDQSHEYFFAQAPSKRVWLLPNLKKYCLGLSEPCLRKRMGSSDNYIKEYGSYLVYGQDQLFEKIDKAENLTCNQSLILNNDVINKNFERFQLYIPRNTVKTTSLICYDEESSVVRLISKVTTASLR</sequence>
<keyword evidence="2" id="KW-1185">Reference proteome</keyword>
<name>A0A5P1UPP0_9GAMM</name>
<evidence type="ECO:0000313" key="1">
    <source>
        <dbReference type="EMBL" id="QER38368.1"/>
    </source>
</evidence>
<reference evidence="1 2" key="1">
    <citation type="submission" date="2019-09" db="EMBL/GenBank/DDBJ databases">
        <title>Acinetobacter sp. C16S1 isolated from saline soil.</title>
        <authorList>
            <person name="Xu L."/>
            <person name="Sun J.-Q."/>
        </authorList>
    </citation>
    <scope>NUCLEOTIDE SEQUENCE [LARGE SCALE GENOMIC DNA]</scope>
    <source>
        <strain evidence="1 2">C16S1</strain>
    </source>
</reference>
<accession>A0A5P1UPP0</accession>
<dbReference type="RefSeq" id="WP_150024812.1">
    <property type="nucleotide sequence ID" value="NZ_CP043909.1"/>
</dbReference>
<evidence type="ECO:0000313" key="2">
    <source>
        <dbReference type="Proteomes" id="UP000325177"/>
    </source>
</evidence>
<protein>
    <submittedName>
        <fullName evidence="1">Uncharacterized protein</fullName>
    </submittedName>
</protein>
<dbReference type="Proteomes" id="UP000325177">
    <property type="component" value="Chromosome"/>
</dbReference>